<dbReference type="AlphaFoldDB" id="Q0CX84"/>
<dbReference type="eggNOG" id="ENOG502QWAB">
    <property type="taxonomic scope" value="Eukaryota"/>
</dbReference>
<reference evidence="3" key="1">
    <citation type="submission" date="2005-09" db="EMBL/GenBank/DDBJ databases">
        <title>Annotation of the Aspergillus terreus NIH2624 genome.</title>
        <authorList>
            <person name="Birren B.W."/>
            <person name="Lander E.S."/>
            <person name="Galagan J.E."/>
            <person name="Nusbaum C."/>
            <person name="Devon K."/>
            <person name="Henn M."/>
            <person name="Ma L.-J."/>
            <person name="Jaffe D.B."/>
            <person name="Butler J."/>
            <person name="Alvarez P."/>
            <person name="Gnerre S."/>
            <person name="Grabherr M."/>
            <person name="Kleber M."/>
            <person name="Mauceli E.W."/>
            <person name="Brockman W."/>
            <person name="Rounsley S."/>
            <person name="Young S.K."/>
            <person name="LaButti K."/>
            <person name="Pushparaj V."/>
            <person name="DeCaprio D."/>
            <person name="Crawford M."/>
            <person name="Koehrsen M."/>
            <person name="Engels R."/>
            <person name="Montgomery P."/>
            <person name="Pearson M."/>
            <person name="Howarth C."/>
            <person name="Larson L."/>
            <person name="Luoma S."/>
            <person name="White J."/>
            <person name="Alvarado L."/>
            <person name="Kodira C.D."/>
            <person name="Zeng Q."/>
            <person name="Oleary S."/>
            <person name="Yandava C."/>
            <person name="Denning D.W."/>
            <person name="Nierman W.C."/>
            <person name="Milne T."/>
            <person name="Madden K."/>
        </authorList>
    </citation>
    <scope>NUCLEOTIDE SEQUENCE [LARGE SCALE GENOMIC DNA]</scope>
    <source>
        <strain evidence="3">NIH 2624 / FGSC A1156</strain>
    </source>
</reference>
<dbReference type="Proteomes" id="UP000007963">
    <property type="component" value="Unassembled WGS sequence"/>
</dbReference>
<evidence type="ECO:0000313" key="3">
    <source>
        <dbReference type="Proteomes" id="UP000007963"/>
    </source>
</evidence>
<accession>Q0CX84</accession>
<protein>
    <recommendedName>
        <fullName evidence="4">Prolyl 4-hydroxylase alpha subunit Fe(2+) 2OG dioxygenase domain-containing protein</fullName>
    </recommendedName>
</protein>
<dbReference type="PANTHER" id="PTHR33099:SF7">
    <property type="entry name" value="MYND-TYPE DOMAIN-CONTAINING PROTEIN"/>
    <property type="match status" value="1"/>
</dbReference>
<dbReference type="GeneID" id="4316407"/>
<evidence type="ECO:0000313" key="2">
    <source>
        <dbReference type="EMBL" id="EAU38457.1"/>
    </source>
</evidence>
<gene>
    <name evidence="2" type="ORF">ATEG_01700</name>
</gene>
<dbReference type="RefSeq" id="XP_001209065.1">
    <property type="nucleotide sequence ID" value="XM_001209065.1"/>
</dbReference>
<sequence>MSKRHKDGENSSGTFGTLLIVLPSPHKGGAVSVKHRCKKKSLPILGGTQSYVCWYSGVSHEVRCITSGCRCVLAYNLSVDPSMPRPSFGIVQGPEIGILRDALEGWLQATRKSAAVYYTLDHEYPEDKFTLETLKNNDMSRVQALRQLASELDMDIFLAILEKETEGTCSTDRFFGSKRIYPLDEARDIYYKIRDLVELDGRQVACGVFIDEEEILSKDRLNHIEPKHQDALSYQSGRGAKLLHRYEIAMAWALNWEHRSEESRDVLDNVFKAALHWKDQEFFEHAAGKRGWHPSPQFFQWARERVATGDVPFNCFKRGFLNAVMAIPTRKTRLQSIVRLVRPTEPISDEVRSWLHMVYHAVSSTPIGSSQKSTQQNGYELADIIVEYRDFDYLATHFEPLVESKLQEFPFILGFMAGLLQYTIGGGFSEESSDMYASLAEKSIEALDISALESDGPAYAVVMRQPPYFDNEYAQGPKLSVHDLLRPPRECGPEMRRIITSILAAYINIYVGRQPIQETSLVRQPVRCHCHDCERLNDFLGDPTRRVFDLSVDRQREGHLARKLQNNRTDCKIAASFMGPSYTVIFAKTFEDNRAKRVDWFFRKARAKGHVADFGRGPLTLRLGREYTDRIETLMSALERGSYPVGERPHRTFVETETRQQGRLDASPRTPGLGSGGRIRGSGDAIVGSEVLRETGANQRRPSSGLGPGAGIKREAQDDAMSPGGSRTRAHPFPSGPGSSPGTHIKEEFEPSSGSALAMHIKEEVETDVMD</sequence>
<proteinExistence type="predicted"/>
<feature type="region of interest" description="Disordered" evidence="1">
    <location>
        <begin position="654"/>
        <end position="771"/>
    </location>
</feature>
<dbReference type="OrthoDB" id="27483at2759"/>
<evidence type="ECO:0000256" key="1">
    <source>
        <dbReference type="SAM" id="MobiDB-lite"/>
    </source>
</evidence>
<dbReference type="PANTHER" id="PTHR33099">
    <property type="entry name" value="FE2OG DIOXYGENASE DOMAIN-CONTAINING PROTEIN"/>
    <property type="match status" value="1"/>
</dbReference>
<evidence type="ECO:0008006" key="4">
    <source>
        <dbReference type="Google" id="ProtNLM"/>
    </source>
</evidence>
<name>Q0CX84_ASPTN</name>
<dbReference type="HOGENOM" id="CLU_362455_0_0_1"/>
<organism evidence="2 3">
    <name type="scientific">Aspergillus terreus (strain NIH 2624 / FGSC A1156)</name>
    <dbReference type="NCBI Taxonomy" id="341663"/>
    <lineage>
        <taxon>Eukaryota</taxon>
        <taxon>Fungi</taxon>
        <taxon>Dikarya</taxon>
        <taxon>Ascomycota</taxon>
        <taxon>Pezizomycotina</taxon>
        <taxon>Eurotiomycetes</taxon>
        <taxon>Eurotiomycetidae</taxon>
        <taxon>Eurotiales</taxon>
        <taxon>Aspergillaceae</taxon>
        <taxon>Aspergillus</taxon>
        <taxon>Aspergillus subgen. Circumdati</taxon>
    </lineage>
</organism>
<dbReference type="VEuPathDB" id="FungiDB:ATEG_01700"/>
<dbReference type="EMBL" id="CH476595">
    <property type="protein sequence ID" value="EAU38457.1"/>
    <property type="molecule type" value="Genomic_DNA"/>
</dbReference>